<dbReference type="PANTHER" id="PTHR24177:SF292">
    <property type="entry name" value="ANKYRIN REPEAT FAMILY PROTEIN-RELATED"/>
    <property type="match status" value="1"/>
</dbReference>
<sequence>MTRITQPYILLLHWERLKLLRCWLRRIRSFIIFGVVNGNTSNPLGRSVPSRRNGQMPFGETKTFNDLDEREFLNLFQAIIEADIYGKYIISRLHCFPSISVKLVIFSINRIRRFLHLMARKPSDVYHKNQLNMFQKFAHSIFDAAERGNVEFLSILIRSYPDIIWMSDDNSLSLLHVAALNRHVSIFKMIYKYGGIKNLIASYNNKNTEDNMLHLVARLPPPNRLQAVSGAALQMQRELRWFNAVKEIVPQSFINTGNKKNS</sequence>
<proteinExistence type="predicted"/>
<dbReference type="PANTHER" id="PTHR24177">
    <property type="entry name" value="CASKIN"/>
    <property type="match status" value="1"/>
</dbReference>
<name>A0A816W9E1_BRANA</name>
<dbReference type="InterPro" id="IPR036770">
    <property type="entry name" value="Ankyrin_rpt-contain_sf"/>
</dbReference>
<reference evidence="1" key="1">
    <citation type="submission" date="2021-01" db="EMBL/GenBank/DDBJ databases">
        <authorList>
            <consortium name="Genoscope - CEA"/>
            <person name="William W."/>
        </authorList>
    </citation>
    <scope>NUCLEOTIDE SEQUENCE</scope>
</reference>
<evidence type="ECO:0000313" key="1">
    <source>
        <dbReference type="EMBL" id="CAF2130445.1"/>
    </source>
</evidence>
<accession>A0A816W9E1</accession>
<dbReference type="Gene3D" id="1.25.40.20">
    <property type="entry name" value="Ankyrin repeat-containing domain"/>
    <property type="match status" value="1"/>
</dbReference>
<organism evidence="1">
    <name type="scientific">Brassica napus</name>
    <name type="common">Rape</name>
    <dbReference type="NCBI Taxonomy" id="3708"/>
    <lineage>
        <taxon>Eukaryota</taxon>
        <taxon>Viridiplantae</taxon>
        <taxon>Streptophyta</taxon>
        <taxon>Embryophyta</taxon>
        <taxon>Tracheophyta</taxon>
        <taxon>Spermatophyta</taxon>
        <taxon>Magnoliopsida</taxon>
        <taxon>eudicotyledons</taxon>
        <taxon>Gunneridae</taxon>
        <taxon>Pentapetalae</taxon>
        <taxon>rosids</taxon>
        <taxon>malvids</taxon>
        <taxon>Brassicales</taxon>
        <taxon>Brassicaceae</taxon>
        <taxon>Brassiceae</taxon>
        <taxon>Brassica</taxon>
    </lineage>
</organism>
<dbReference type="SUPFAM" id="SSF48403">
    <property type="entry name" value="Ankyrin repeat"/>
    <property type="match status" value="1"/>
</dbReference>
<gene>
    <name evidence="1" type="ORF">DARMORV10_A03P52100.1</name>
</gene>
<protein>
    <submittedName>
        <fullName evidence="1">(rape) hypothetical protein</fullName>
    </submittedName>
</protein>
<dbReference type="Proteomes" id="UP001295469">
    <property type="component" value="Chromosome A03"/>
</dbReference>
<dbReference type="AlphaFoldDB" id="A0A816W9E1"/>
<dbReference type="EMBL" id="HG994357">
    <property type="protein sequence ID" value="CAF2130445.1"/>
    <property type="molecule type" value="Genomic_DNA"/>
</dbReference>